<evidence type="ECO:0000313" key="2">
    <source>
        <dbReference type="EMBL" id="KKS09315.1"/>
    </source>
</evidence>
<comment type="caution">
    <text evidence="2">The sequence shown here is derived from an EMBL/GenBank/DDBJ whole genome shotgun (WGS) entry which is preliminary data.</text>
</comment>
<evidence type="ECO:0008006" key="4">
    <source>
        <dbReference type="Google" id="ProtNLM"/>
    </source>
</evidence>
<dbReference type="AlphaFoldDB" id="A0A0G0W8K8"/>
<sequence>MRIGKRGETILEVVVAMGILGLIMAGTISIIIQMGNLGYVAKSREEATKLAQQTMENIYTYKEKNKCDFYNIAGSKDINSDGELVNYSIDDGYKRLDATDFRGIEEVWRKIVIERLDYDPQKLLVTVKVRWQSKGMPEQFYSVQAIMADWQSL</sequence>
<accession>A0A0G0W8K8</accession>
<gene>
    <name evidence="2" type="ORF">UU65_C0002G0093</name>
</gene>
<name>A0A0G0W8K8_UNCC2</name>
<keyword evidence="1" id="KW-0812">Transmembrane</keyword>
<feature type="transmembrane region" description="Helical" evidence="1">
    <location>
        <begin position="12"/>
        <end position="32"/>
    </location>
</feature>
<evidence type="ECO:0000313" key="3">
    <source>
        <dbReference type="Proteomes" id="UP000033869"/>
    </source>
</evidence>
<keyword evidence="1" id="KW-1133">Transmembrane helix</keyword>
<dbReference type="EMBL" id="LCBL01000002">
    <property type="protein sequence ID" value="KKS09315.1"/>
    <property type="molecule type" value="Genomic_DNA"/>
</dbReference>
<organism evidence="2 3">
    <name type="scientific">candidate division CPR2 bacterium GW2011_GWC1_41_48</name>
    <dbReference type="NCBI Taxonomy" id="1618344"/>
    <lineage>
        <taxon>Bacteria</taxon>
        <taxon>Bacteria division CPR2</taxon>
    </lineage>
</organism>
<evidence type="ECO:0000256" key="1">
    <source>
        <dbReference type="SAM" id="Phobius"/>
    </source>
</evidence>
<dbReference type="Proteomes" id="UP000033869">
    <property type="component" value="Unassembled WGS sequence"/>
</dbReference>
<protein>
    <recommendedName>
        <fullName evidence="4">Type IV pilus modification protein PilV</fullName>
    </recommendedName>
</protein>
<keyword evidence="1" id="KW-0472">Membrane</keyword>
<proteinExistence type="predicted"/>
<reference evidence="2 3" key="1">
    <citation type="journal article" date="2015" name="Nature">
        <title>rRNA introns, odd ribosomes, and small enigmatic genomes across a large radiation of phyla.</title>
        <authorList>
            <person name="Brown C.T."/>
            <person name="Hug L.A."/>
            <person name="Thomas B.C."/>
            <person name="Sharon I."/>
            <person name="Castelle C.J."/>
            <person name="Singh A."/>
            <person name="Wilkins M.J."/>
            <person name="Williams K.H."/>
            <person name="Banfield J.F."/>
        </authorList>
    </citation>
    <scope>NUCLEOTIDE SEQUENCE [LARGE SCALE GENOMIC DNA]</scope>
</reference>